<evidence type="ECO:0000256" key="2">
    <source>
        <dbReference type="SAM" id="MobiDB-lite"/>
    </source>
</evidence>
<comment type="caution">
    <text evidence="3">The sequence shown here is derived from an EMBL/GenBank/DDBJ whole genome shotgun (WGS) entry which is preliminary data.</text>
</comment>
<keyword evidence="5" id="KW-1185">Reference proteome</keyword>
<evidence type="ECO:0000313" key="4">
    <source>
        <dbReference type="EMBL" id="RKN21817.1"/>
    </source>
</evidence>
<feature type="region of interest" description="Disordered" evidence="2">
    <location>
        <begin position="276"/>
        <end position="306"/>
    </location>
</feature>
<feature type="coiled-coil region" evidence="1">
    <location>
        <begin position="239"/>
        <end position="266"/>
    </location>
</feature>
<evidence type="ECO:0000313" key="6">
    <source>
        <dbReference type="Proteomes" id="UP000275024"/>
    </source>
</evidence>
<accession>A0A3A9W778</accession>
<dbReference type="OrthoDB" id="4214755at2"/>
<evidence type="ECO:0000313" key="3">
    <source>
        <dbReference type="EMBL" id="RKN08659.1"/>
    </source>
</evidence>
<dbReference type="Proteomes" id="UP000268652">
    <property type="component" value="Unassembled WGS sequence"/>
</dbReference>
<keyword evidence="1" id="KW-0175">Coiled coil</keyword>
<dbReference type="AlphaFoldDB" id="A0A3A9W778"/>
<protein>
    <submittedName>
        <fullName evidence="3">Cellulose-binding protein</fullName>
    </submittedName>
</protein>
<feature type="compositionally biased region" description="Basic and acidic residues" evidence="2">
    <location>
        <begin position="291"/>
        <end position="306"/>
    </location>
</feature>
<gene>
    <name evidence="4" type="ORF">D7318_15765</name>
    <name evidence="3" type="ORF">D7319_14810</name>
</gene>
<name>A0A3A9W778_9ACTN</name>
<feature type="coiled-coil region" evidence="1">
    <location>
        <begin position="35"/>
        <end position="117"/>
    </location>
</feature>
<dbReference type="EMBL" id="RBDX01000010">
    <property type="protein sequence ID" value="RKN08659.1"/>
    <property type="molecule type" value="Genomic_DNA"/>
</dbReference>
<dbReference type="Proteomes" id="UP000275024">
    <property type="component" value="Unassembled WGS sequence"/>
</dbReference>
<reference evidence="5 6" key="1">
    <citation type="submission" date="2018-09" db="EMBL/GenBank/DDBJ databases">
        <title>Streptomyces sp. nov. DS1-2, an endophytic actinomycete isolated from roots of Dendrobium scabrilingue.</title>
        <authorList>
            <person name="Kuncharoen N."/>
            <person name="Kudo T."/>
            <person name="Ohkuma M."/>
            <person name="Yuki M."/>
            <person name="Tanasupawat S."/>
        </authorList>
    </citation>
    <scope>NUCLEOTIDE SEQUENCE [LARGE SCALE GENOMIC DNA]</scope>
    <source>
        <strain evidence="3 6">AZ1-7</strain>
        <strain evidence="4 5">DS1-2</strain>
    </source>
</reference>
<dbReference type="RefSeq" id="WP_120697738.1">
    <property type="nucleotide sequence ID" value="NZ_RBDX01000010.1"/>
</dbReference>
<evidence type="ECO:0000256" key="1">
    <source>
        <dbReference type="SAM" id="Coils"/>
    </source>
</evidence>
<sequence>MTGFPTARGRGYQPRQVDEAVAALALERDAAWRRLAELSLRVEAMAREAERLTAAVAALPPQTFHSLSDRARELLAEVEAEAAELRDDAETEAGRLLDAAADAARTLRAEAAEAAARGRAGADAAADATVAAADEGARRLLDDARRRAAAVRERAAAAFTEVERRCAALLADQRRGHAVAANALRTDLAAREAETDARVAELTVRADSTLERARRDLADAAAEARARDDAAEARRAELLADARVRRQRVERESEEVARDLEERSDQVRAHLAHIRTTLASLTGRTPRRQGRGPEGEAWREETGPAE</sequence>
<evidence type="ECO:0000313" key="5">
    <source>
        <dbReference type="Proteomes" id="UP000268652"/>
    </source>
</evidence>
<proteinExistence type="predicted"/>
<dbReference type="EMBL" id="RBDY01000010">
    <property type="protein sequence ID" value="RKN21817.1"/>
    <property type="molecule type" value="Genomic_DNA"/>
</dbReference>
<organism evidence="3 6">
    <name type="scientific">Streptomyces radicis</name>
    <dbReference type="NCBI Taxonomy" id="1750517"/>
    <lineage>
        <taxon>Bacteria</taxon>
        <taxon>Bacillati</taxon>
        <taxon>Actinomycetota</taxon>
        <taxon>Actinomycetes</taxon>
        <taxon>Kitasatosporales</taxon>
        <taxon>Streptomycetaceae</taxon>
        <taxon>Streptomyces</taxon>
    </lineage>
</organism>